<dbReference type="AlphaFoldDB" id="A0A538U353"/>
<evidence type="ECO:0000313" key="1">
    <source>
        <dbReference type="EMBL" id="TMQ70261.1"/>
    </source>
</evidence>
<comment type="caution">
    <text evidence="1">The sequence shown here is derived from an EMBL/GenBank/DDBJ whole genome shotgun (WGS) entry which is preliminary data.</text>
</comment>
<dbReference type="InterPro" id="IPR005019">
    <property type="entry name" value="Adenine_glyco"/>
</dbReference>
<dbReference type="Pfam" id="PF03352">
    <property type="entry name" value="Adenine_glyco"/>
    <property type="match status" value="1"/>
</dbReference>
<dbReference type="InterPro" id="IPR052891">
    <property type="entry name" value="DNA-3mA_glycosylase"/>
</dbReference>
<sequence length="208" mass="23726">MEGVGAARPRPIRTVVAFWRRSLTAAPVPSEGRQLNADPLGGAAPWADNGSPPMQLKKQHQAPWECIYAKEAKSACRPGDKPVSDQEYFEVLCLCILQAGLGWGTIRTNWRRYRQGFHRFSINQLSKARADKLLSEPNVLKNRRKVEAILHNAQEFQRIKHEHGSFAAFLESLAGMPDEETFKLLAKRFRHVGYYTAEYYLHSVGYWE</sequence>
<gene>
    <name evidence="1" type="ORF">E6K81_13035</name>
</gene>
<dbReference type="PANTHER" id="PTHR30037">
    <property type="entry name" value="DNA-3-METHYLADENINE GLYCOSYLASE 1"/>
    <property type="match status" value="1"/>
</dbReference>
<dbReference type="InterPro" id="IPR011257">
    <property type="entry name" value="DNA_glycosylase"/>
</dbReference>
<dbReference type="EMBL" id="VBPB01000239">
    <property type="protein sequence ID" value="TMQ70261.1"/>
    <property type="molecule type" value="Genomic_DNA"/>
</dbReference>
<proteinExistence type="predicted"/>
<dbReference type="PANTHER" id="PTHR30037:SF4">
    <property type="entry name" value="DNA-3-METHYLADENINE GLYCOSYLASE I"/>
    <property type="match status" value="1"/>
</dbReference>
<name>A0A538U353_UNCEI</name>
<accession>A0A538U353</accession>
<dbReference type="SUPFAM" id="SSF48150">
    <property type="entry name" value="DNA-glycosylase"/>
    <property type="match status" value="1"/>
</dbReference>
<reference evidence="1 2" key="1">
    <citation type="journal article" date="2019" name="Nat. Microbiol.">
        <title>Mediterranean grassland soil C-N compound turnover is dependent on rainfall and depth, and is mediated by genomically divergent microorganisms.</title>
        <authorList>
            <person name="Diamond S."/>
            <person name="Andeer P.F."/>
            <person name="Li Z."/>
            <person name="Crits-Christoph A."/>
            <person name="Burstein D."/>
            <person name="Anantharaman K."/>
            <person name="Lane K.R."/>
            <person name="Thomas B.C."/>
            <person name="Pan C."/>
            <person name="Northen T.R."/>
            <person name="Banfield J.F."/>
        </authorList>
    </citation>
    <scope>NUCLEOTIDE SEQUENCE [LARGE SCALE GENOMIC DNA]</scope>
    <source>
        <strain evidence="1">WS_11</strain>
    </source>
</reference>
<dbReference type="Gene3D" id="1.10.340.30">
    <property type="entry name" value="Hypothetical protein, domain 2"/>
    <property type="match status" value="1"/>
</dbReference>
<dbReference type="Proteomes" id="UP000319771">
    <property type="component" value="Unassembled WGS sequence"/>
</dbReference>
<protein>
    <recommendedName>
        <fullName evidence="3">DNA-3-methyladenine glycosylase I</fullName>
    </recommendedName>
</protein>
<dbReference type="GO" id="GO:0008725">
    <property type="term" value="F:DNA-3-methyladenine glycosylase activity"/>
    <property type="evidence" value="ECO:0007669"/>
    <property type="project" value="InterPro"/>
</dbReference>
<organism evidence="1 2">
    <name type="scientific">Eiseniibacteriota bacterium</name>
    <dbReference type="NCBI Taxonomy" id="2212470"/>
    <lineage>
        <taxon>Bacteria</taxon>
        <taxon>Candidatus Eiseniibacteriota</taxon>
    </lineage>
</organism>
<evidence type="ECO:0000313" key="2">
    <source>
        <dbReference type="Proteomes" id="UP000319771"/>
    </source>
</evidence>
<evidence type="ECO:0008006" key="3">
    <source>
        <dbReference type="Google" id="ProtNLM"/>
    </source>
</evidence>
<dbReference type="GO" id="GO:0006284">
    <property type="term" value="P:base-excision repair"/>
    <property type="evidence" value="ECO:0007669"/>
    <property type="project" value="InterPro"/>
</dbReference>